<organism evidence="2 3">
    <name type="scientific">Koleobacter methoxysyntrophicus</name>
    <dbReference type="NCBI Taxonomy" id="2751313"/>
    <lineage>
        <taxon>Bacteria</taxon>
        <taxon>Bacillati</taxon>
        <taxon>Bacillota</taxon>
        <taxon>Clostridia</taxon>
        <taxon>Koleobacterales</taxon>
        <taxon>Koleobacteraceae</taxon>
        <taxon>Koleobacter</taxon>
    </lineage>
</organism>
<dbReference type="PANTHER" id="PTHR43196:SF2">
    <property type="entry name" value="PHOSPHOADENOSINE PHOSPHOSULFATE REDUCTASE"/>
    <property type="match status" value="1"/>
</dbReference>
<evidence type="ECO:0000313" key="3">
    <source>
        <dbReference type="Proteomes" id="UP000662904"/>
    </source>
</evidence>
<dbReference type="Pfam" id="PF01507">
    <property type="entry name" value="PAPS_reduct"/>
    <property type="match status" value="1"/>
</dbReference>
<evidence type="ECO:0000313" key="2">
    <source>
        <dbReference type="EMBL" id="QSQ10144.1"/>
    </source>
</evidence>
<sequence length="270" mass="31868">MKQERHILALSGGKDSAALAVYLREKYPHLDLEYVFTDSGCELPETYEYLDRIRAVLNIDITVVKPEKGWDDYWALTKVKKTPYGTFTYLPSPKNRWCTEVLKLIPYEKWINERFPGCIVHSYVGLRADEARERKGLIARNPYLKVHFPFIEDGLVYKDIRDLLVGSGLGFPAYYSWRKRSGCYFCFYQTKKEWLGLYEHHPSLYYKAMKYETYLPEKGIRFTWCQDISLGELLNKKEQFQHSGKNGVENRDLKTEYTTCKLLKTLRFLT</sequence>
<feature type="domain" description="Phosphoadenosine phosphosulphate reductase" evidence="1">
    <location>
        <begin position="6"/>
        <end position="135"/>
    </location>
</feature>
<dbReference type="AlphaFoldDB" id="A0A8A0RQB5"/>
<dbReference type="InterPro" id="IPR014729">
    <property type="entry name" value="Rossmann-like_a/b/a_fold"/>
</dbReference>
<evidence type="ECO:0000259" key="1">
    <source>
        <dbReference type="Pfam" id="PF01507"/>
    </source>
</evidence>
<protein>
    <recommendedName>
        <fullName evidence="1">Phosphoadenosine phosphosulphate reductase domain-containing protein</fullName>
    </recommendedName>
</protein>
<dbReference type="InterPro" id="IPR050128">
    <property type="entry name" value="Sulfate_adenylyltrnsfr_sub2"/>
</dbReference>
<dbReference type="InterPro" id="IPR002500">
    <property type="entry name" value="PAPS_reduct_dom"/>
</dbReference>
<dbReference type="KEGG" id="kme:H0A61_02543"/>
<dbReference type="GO" id="GO:0003824">
    <property type="term" value="F:catalytic activity"/>
    <property type="evidence" value="ECO:0007669"/>
    <property type="project" value="InterPro"/>
</dbReference>
<keyword evidence="3" id="KW-1185">Reference proteome</keyword>
<dbReference type="Proteomes" id="UP000662904">
    <property type="component" value="Chromosome"/>
</dbReference>
<dbReference type="PANTHER" id="PTHR43196">
    <property type="entry name" value="SULFATE ADENYLYLTRANSFERASE SUBUNIT 2"/>
    <property type="match status" value="1"/>
</dbReference>
<dbReference type="SUPFAM" id="SSF52402">
    <property type="entry name" value="Adenine nucleotide alpha hydrolases-like"/>
    <property type="match status" value="1"/>
</dbReference>
<dbReference type="EMBL" id="CP059066">
    <property type="protein sequence ID" value="QSQ10144.1"/>
    <property type="molecule type" value="Genomic_DNA"/>
</dbReference>
<name>A0A8A0RQB5_9FIRM</name>
<gene>
    <name evidence="2" type="ORF">H0A61_02543</name>
</gene>
<accession>A0A8A0RQB5</accession>
<dbReference type="Gene3D" id="3.40.50.620">
    <property type="entry name" value="HUPs"/>
    <property type="match status" value="1"/>
</dbReference>
<reference evidence="2" key="1">
    <citation type="submission" date="2020-07" db="EMBL/GenBank/DDBJ databases">
        <title>Koleobacter methoxysyntrophicus gen. nov., sp. nov., a novel anaerobic bacterium isolated from deep subsurface oil field and proposal of Koleobacterales ord. nov. in the phylum Firmicutes.</title>
        <authorList>
            <person name="Sakamoto S."/>
            <person name="Tamaki H."/>
        </authorList>
    </citation>
    <scope>NUCLEOTIDE SEQUENCE</scope>
    <source>
        <strain evidence="2">NRmbB1</strain>
    </source>
</reference>
<dbReference type="RefSeq" id="WP_206707461.1">
    <property type="nucleotide sequence ID" value="NZ_CP059066.1"/>
</dbReference>
<proteinExistence type="predicted"/>